<dbReference type="EMBL" id="VUJU01003177">
    <property type="protein sequence ID" value="KAF0758857.1"/>
    <property type="molecule type" value="Genomic_DNA"/>
</dbReference>
<dbReference type="AlphaFoldDB" id="A0A6G0YMW4"/>
<feature type="chain" id="PRO_5026299889" description="alkaline phosphatase" evidence="5">
    <location>
        <begin position="25"/>
        <end position="218"/>
    </location>
</feature>
<comment type="cofactor">
    <cofactor evidence="3">
        <name>Zn(2+)</name>
        <dbReference type="ChEBI" id="CHEBI:29105"/>
    </cofactor>
    <text evidence="3">Binds 2 Zn(2+) ions.</text>
</comment>
<comment type="cofactor">
    <cofactor evidence="3">
        <name>Mg(2+)</name>
        <dbReference type="ChEBI" id="CHEBI:18420"/>
    </cofactor>
    <text evidence="3">Binds 1 Mg(2+) ion.</text>
</comment>
<feature type="binding site" evidence="3">
    <location>
        <position position="175"/>
    </location>
    <ligand>
        <name>Mg(2+)</name>
        <dbReference type="ChEBI" id="CHEBI:18420"/>
    </ligand>
</feature>
<dbReference type="SMART" id="SM00098">
    <property type="entry name" value="alkPPc"/>
    <property type="match status" value="1"/>
</dbReference>
<protein>
    <recommendedName>
        <fullName evidence="1">alkaline phosphatase</fullName>
        <ecNumber evidence="1">3.1.3.1</ecNumber>
    </recommendedName>
</protein>
<evidence type="ECO:0000256" key="1">
    <source>
        <dbReference type="ARBA" id="ARBA00012647"/>
    </source>
</evidence>
<name>A0A6G0YMW4_APHCR</name>
<feature type="binding site" evidence="3">
    <location>
        <position position="64"/>
    </location>
    <ligand>
        <name>Mg(2+)</name>
        <dbReference type="ChEBI" id="CHEBI:18420"/>
    </ligand>
</feature>
<sequence length="218" mass="24157">MMMGRRRLKLLVAMLALINCRTAAKIIVEDKEYWTSLGRAELDEALNVAMNNKVAKNVILFIGDGMGPNTVTASRIYKNGEKGRLTFEKFPHLGLLKTYSVNKQVPDAASSATAMFTGVKVNQRIIGLDINHNINDTSYCENANSESRLESLATWAQDAGKSTGFVTNSRITDATPAALYARASNRKWECNTAMPMSAFDCKDIARQLIEDRPGRNFK</sequence>
<evidence type="ECO:0000313" key="7">
    <source>
        <dbReference type="Proteomes" id="UP000478052"/>
    </source>
</evidence>
<dbReference type="OrthoDB" id="5818554at2759"/>
<evidence type="ECO:0000313" key="6">
    <source>
        <dbReference type="EMBL" id="KAF0758857.1"/>
    </source>
</evidence>
<keyword evidence="3" id="KW-0479">Metal-binding</keyword>
<feature type="signal peptide" evidence="5">
    <location>
        <begin position="1"/>
        <end position="24"/>
    </location>
</feature>
<proteinExistence type="inferred from homology"/>
<keyword evidence="5" id="KW-0732">Signal</keyword>
<dbReference type="PRINTS" id="PR00113">
    <property type="entry name" value="ALKPHPHTASE"/>
</dbReference>
<evidence type="ECO:0000256" key="5">
    <source>
        <dbReference type="SAM" id="SignalP"/>
    </source>
</evidence>
<dbReference type="Proteomes" id="UP000478052">
    <property type="component" value="Unassembled WGS sequence"/>
</dbReference>
<keyword evidence="7" id="KW-1185">Reference proteome</keyword>
<dbReference type="SUPFAM" id="SSF53649">
    <property type="entry name" value="Alkaline phosphatase-like"/>
    <property type="match status" value="1"/>
</dbReference>
<dbReference type="GO" id="GO:0004035">
    <property type="term" value="F:alkaline phosphatase activity"/>
    <property type="evidence" value="ECO:0007669"/>
    <property type="project" value="UniProtKB-EC"/>
</dbReference>
<keyword evidence="2" id="KW-0597">Phosphoprotein</keyword>
<comment type="similarity">
    <text evidence="4">Belongs to the alkaline phosphatase family.</text>
</comment>
<dbReference type="EC" id="3.1.3.1" evidence="1"/>
<evidence type="ECO:0000256" key="2">
    <source>
        <dbReference type="ARBA" id="ARBA00022553"/>
    </source>
</evidence>
<evidence type="ECO:0000256" key="4">
    <source>
        <dbReference type="RuleBase" id="RU003946"/>
    </source>
</evidence>
<gene>
    <name evidence="6" type="ORF">FWK35_00021258</name>
</gene>
<dbReference type="GO" id="GO:0046872">
    <property type="term" value="F:metal ion binding"/>
    <property type="evidence" value="ECO:0007669"/>
    <property type="project" value="UniProtKB-KW"/>
</dbReference>
<feature type="binding site" evidence="3">
    <location>
        <position position="173"/>
    </location>
    <ligand>
        <name>Mg(2+)</name>
        <dbReference type="ChEBI" id="CHEBI:18420"/>
    </ligand>
</feature>
<keyword evidence="3" id="KW-0460">Magnesium</keyword>
<feature type="binding site" evidence="3">
    <location>
        <position position="64"/>
    </location>
    <ligand>
        <name>Zn(2+)</name>
        <dbReference type="ChEBI" id="CHEBI:29105"/>
        <label>2</label>
    </ligand>
</feature>
<dbReference type="InterPro" id="IPR017850">
    <property type="entry name" value="Alkaline_phosphatase_core_sf"/>
</dbReference>
<comment type="caution">
    <text evidence="6">The sequence shown here is derived from an EMBL/GenBank/DDBJ whole genome shotgun (WGS) entry which is preliminary data.</text>
</comment>
<evidence type="ECO:0000256" key="3">
    <source>
        <dbReference type="PIRSR" id="PIRSR601952-2"/>
    </source>
</evidence>
<organism evidence="6 7">
    <name type="scientific">Aphis craccivora</name>
    <name type="common">Cowpea aphid</name>
    <dbReference type="NCBI Taxonomy" id="307492"/>
    <lineage>
        <taxon>Eukaryota</taxon>
        <taxon>Metazoa</taxon>
        <taxon>Ecdysozoa</taxon>
        <taxon>Arthropoda</taxon>
        <taxon>Hexapoda</taxon>
        <taxon>Insecta</taxon>
        <taxon>Pterygota</taxon>
        <taxon>Neoptera</taxon>
        <taxon>Paraneoptera</taxon>
        <taxon>Hemiptera</taxon>
        <taxon>Sternorrhyncha</taxon>
        <taxon>Aphidomorpha</taxon>
        <taxon>Aphidoidea</taxon>
        <taxon>Aphididae</taxon>
        <taxon>Aphidini</taxon>
        <taxon>Aphis</taxon>
        <taxon>Aphis</taxon>
    </lineage>
</organism>
<dbReference type="CDD" id="cd16012">
    <property type="entry name" value="ALP"/>
    <property type="match status" value="1"/>
</dbReference>
<accession>A0A6G0YMW4</accession>
<reference evidence="6 7" key="1">
    <citation type="submission" date="2019-08" db="EMBL/GenBank/DDBJ databases">
        <title>Whole genome of Aphis craccivora.</title>
        <authorList>
            <person name="Voronova N.V."/>
            <person name="Shulinski R.S."/>
            <person name="Bandarenka Y.V."/>
            <person name="Zhorov D.G."/>
            <person name="Warner D."/>
        </authorList>
    </citation>
    <scope>NUCLEOTIDE SEQUENCE [LARGE SCALE GENOMIC DNA]</scope>
    <source>
        <strain evidence="6">180601</strain>
        <tissue evidence="6">Whole Body</tissue>
    </source>
</reference>
<dbReference type="Gene3D" id="3.40.720.10">
    <property type="entry name" value="Alkaline Phosphatase, subunit A"/>
    <property type="match status" value="1"/>
</dbReference>
<dbReference type="InterPro" id="IPR001952">
    <property type="entry name" value="Alkaline_phosphatase"/>
</dbReference>
<feature type="non-terminal residue" evidence="6">
    <location>
        <position position="218"/>
    </location>
</feature>
<dbReference type="Pfam" id="PF00245">
    <property type="entry name" value="Alk_phosphatase"/>
    <property type="match status" value="1"/>
</dbReference>
<dbReference type="PANTHER" id="PTHR11596">
    <property type="entry name" value="ALKALINE PHOSPHATASE"/>
    <property type="match status" value="1"/>
</dbReference>
<dbReference type="PANTHER" id="PTHR11596:SF5">
    <property type="entry name" value="ALKALINE PHOSPHATASE"/>
    <property type="match status" value="1"/>
</dbReference>
<keyword evidence="3" id="KW-0862">Zinc</keyword>